<keyword evidence="4" id="KW-1185">Reference proteome</keyword>
<dbReference type="SMART" id="SM01234">
    <property type="entry name" value="Haemolytic"/>
    <property type="match status" value="1"/>
</dbReference>
<dbReference type="InterPro" id="IPR002696">
    <property type="entry name" value="Membr_insert_effic_factor_YidD"/>
</dbReference>
<evidence type="ECO:0000256" key="2">
    <source>
        <dbReference type="SAM" id="MobiDB-lite"/>
    </source>
</evidence>
<sequence length="109" mass="11797">MKHVLIALLRAYRFAISPLYGEVCRYHPSCSAYALGAVQEHGSLRGSWLAVRRLARCHPWAAGGYDPVPPAPARASEREPATPQQPVAPVATDTRVASSHVDAVQRGRA</sequence>
<feature type="compositionally biased region" description="Low complexity" evidence="2">
    <location>
        <begin position="81"/>
        <end position="92"/>
    </location>
</feature>
<comment type="subcellular location">
    <subcellularLocation>
        <location evidence="1">Cell membrane</location>
        <topology evidence="1">Peripheral membrane protein</topology>
        <orientation evidence="1">Cytoplasmic side</orientation>
    </subcellularLocation>
</comment>
<dbReference type="AlphaFoldDB" id="A0A6L7EYZ7"/>
<evidence type="ECO:0000313" key="3">
    <source>
        <dbReference type="EMBL" id="MXG91386.1"/>
    </source>
</evidence>
<gene>
    <name evidence="3" type="primary">yidD</name>
    <name evidence="3" type="ORF">GRQ65_17695</name>
</gene>
<dbReference type="Proteomes" id="UP000473325">
    <property type="component" value="Unassembled WGS sequence"/>
</dbReference>
<dbReference type="Pfam" id="PF01809">
    <property type="entry name" value="YidD"/>
    <property type="match status" value="1"/>
</dbReference>
<dbReference type="EMBL" id="WUEK01000012">
    <property type="protein sequence ID" value="MXG91386.1"/>
    <property type="molecule type" value="Genomic_DNA"/>
</dbReference>
<dbReference type="PANTHER" id="PTHR33383:SF1">
    <property type="entry name" value="MEMBRANE PROTEIN INSERTION EFFICIENCY FACTOR-RELATED"/>
    <property type="match status" value="1"/>
</dbReference>
<protein>
    <recommendedName>
        <fullName evidence="1">Putative membrane protein insertion efficiency factor</fullName>
    </recommendedName>
</protein>
<comment type="similarity">
    <text evidence="1">Belongs to the UPF0161 family.</text>
</comment>
<keyword evidence="1" id="KW-0472">Membrane</keyword>
<proteinExistence type="inferred from homology"/>
<name>A0A6L7EYZ7_9ACTN</name>
<dbReference type="PANTHER" id="PTHR33383">
    <property type="entry name" value="MEMBRANE PROTEIN INSERTION EFFICIENCY FACTOR-RELATED"/>
    <property type="match status" value="1"/>
</dbReference>
<dbReference type="RefSeq" id="WP_160879317.1">
    <property type="nucleotide sequence ID" value="NZ_WUEK01000012.1"/>
</dbReference>
<comment type="caution">
    <text evidence="3">The sequence shown here is derived from an EMBL/GenBank/DDBJ whole genome shotgun (WGS) entry which is preliminary data.</text>
</comment>
<organism evidence="3 4">
    <name type="scientific">Nocardioides flavescens</name>
    <dbReference type="NCBI Taxonomy" id="2691959"/>
    <lineage>
        <taxon>Bacteria</taxon>
        <taxon>Bacillati</taxon>
        <taxon>Actinomycetota</taxon>
        <taxon>Actinomycetes</taxon>
        <taxon>Propionibacteriales</taxon>
        <taxon>Nocardioidaceae</taxon>
        <taxon>Nocardioides</taxon>
    </lineage>
</organism>
<feature type="region of interest" description="Disordered" evidence="2">
    <location>
        <begin position="62"/>
        <end position="109"/>
    </location>
</feature>
<accession>A0A6L7EYZ7</accession>
<comment type="function">
    <text evidence="1">Could be involved in insertion of integral membrane proteins into the membrane.</text>
</comment>
<dbReference type="NCBIfam" id="TIGR00278">
    <property type="entry name" value="membrane protein insertion efficiency factor YidD"/>
    <property type="match status" value="1"/>
</dbReference>
<dbReference type="GO" id="GO:0005886">
    <property type="term" value="C:plasma membrane"/>
    <property type="evidence" value="ECO:0007669"/>
    <property type="project" value="UniProtKB-SubCell"/>
</dbReference>
<reference evidence="3 4" key="1">
    <citation type="submission" date="2019-12" db="EMBL/GenBank/DDBJ databases">
        <authorList>
            <person name="Kun Z."/>
        </authorList>
    </citation>
    <scope>NUCLEOTIDE SEQUENCE [LARGE SCALE GENOMIC DNA]</scope>
    <source>
        <strain evidence="3 4">YIM 123512</strain>
    </source>
</reference>
<dbReference type="HAMAP" id="MF_00386">
    <property type="entry name" value="UPF0161_YidD"/>
    <property type="match status" value="1"/>
</dbReference>
<evidence type="ECO:0000313" key="4">
    <source>
        <dbReference type="Proteomes" id="UP000473325"/>
    </source>
</evidence>
<evidence type="ECO:0000256" key="1">
    <source>
        <dbReference type="HAMAP-Rule" id="MF_00386"/>
    </source>
</evidence>
<keyword evidence="1" id="KW-1003">Cell membrane</keyword>